<protein>
    <submittedName>
        <fullName evidence="3">Antigen 43</fullName>
    </submittedName>
</protein>
<feature type="domain" description="Autotransporter" evidence="2">
    <location>
        <begin position="789"/>
        <end position="1091"/>
    </location>
</feature>
<dbReference type="KEGG" id="ecc:c1273"/>
<dbReference type="InterPro" id="IPR012332">
    <property type="entry name" value="Autotransporter_pectin_lyase_C"/>
</dbReference>
<dbReference type="Pfam" id="PF03797">
    <property type="entry name" value="Autotransporter"/>
    <property type="match status" value="1"/>
</dbReference>
<organism evidence="3 4">
    <name type="scientific">Escherichia coli O6:H1 (strain CFT073 / ATCC 700928 / UPEC)</name>
    <dbReference type="NCBI Taxonomy" id="199310"/>
    <lineage>
        <taxon>Bacteria</taxon>
        <taxon>Pseudomonadati</taxon>
        <taxon>Pseudomonadota</taxon>
        <taxon>Gammaproteobacteria</taxon>
        <taxon>Enterobacterales</taxon>
        <taxon>Enterobacteriaceae</taxon>
        <taxon>Escherichia</taxon>
    </lineage>
</organism>
<dbReference type="AlphaFoldDB" id="A0A0H2V731"/>
<dbReference type="InterPro" id="IPR030930">
    <property type="entry name" value="AIDA"/>
</dbReference>
<dbReference type="Gene3D" id="2.40.128.130">
    <property type="entry name" value="Autotransporter beta-domain"/>
    <property type="match status" value="1"/>
</dbReference>
<dbReference type="InterPro" id="IPR043990">
    <property type="entry name" value="AC_1"/>
</dbReference>
<evidence type="ECO:0000256" key="1">
    <source>
        <dbReference type="SAM" id="MobiDB-lite"/>
    </source>
</evidence>
<sequence>MQTHRHEIQGTTEPHVRNFHQPDLRHCNPSPAGIHICGYRLFIHPHSDKEMLMKRHLNTSYRLVWNHITGAFVVASELARARGKRAGVAVALSLAAATSLPALAADSVVPAGETVNGGTLINHDRQFVSGTADGMTVSTGLELGADSDNNTGGQQIARGGTARNTRVTANGLQDVMAGGSTSDTVISTGGGQNLRGKASGTVLNGGDQWIHAGGRASGTVINQDGYQTIKHGGLVTGTIVNTGAEGGPDSENVSTGQMVGGIAESTTINKNGRQVIWSSGIARDTLIYTGGDQTVHGEAHNTRLEGGNQYVHKYGLALNTVINEGGWQVVKAGGTAGNTTINQNGELRVHAGGEASDVTQNTGGALVTSTAATVTGTNRLGAFSVVEGKADNVVLENGGRLDVLSGHTATRTLVDDGGTLDVRNGGTATAVSMGNGGVLLADSGAAVSGTRSDGTAFRIGGGQADALMLEKGSSFTLNAGDTATDTTVNGGLFTARGGSLAGTTTLNNGATFTLAGKTVNNDTLTIREGDALLQGGALTGNGRVEKSGSGTLTVSNTTLTQKAVNLNEGTLTLNDSTVTTDIIAHRGTALKLTGSTVLNGAIDPTNVTLTSGATWNIPDNATVQSVVDDLSHAGQIHFTSARTGKFVPTTLQVKNLNGQNGTISLRVRPDMAQNNADRLVIDGGRATGKTILNLVNAGNSGTGLATTGKGIQVVEAINGATTEEGAFVQGNMLQAGAFNYTLNRDSDESWYLRSEERYRAEVPLYASMLTQAMDYDRILAGSRSHQTGVNGENNSVRLSIQGGHLGHDNNGGIARGATPESSGSYGFVRLEGDLLRTEVAGMSLTTGVYGAAGHSSVDVKDDDGSRAGTVRDDAGSLGGYMNLTHTSSGLWADIVAQGTRHSMKASSDNNDFRARGRGWLGSLETGLPFSITDNLMLEPRLQYTWQGLSLDDGKDNAGYVKFGHGSAQHVRAGFRLGSHNDMTFGEGTSSRAPLRDSAKHSVRELPVNWWVQPSVIRTFSSRGDMRVGTSTAGSGMTFSPSQNGTSLDLQAGLEARVRENITLGVQAGYAHSINGSSAEGYNSQATLNVTF</sequence>
<gene>
    <name evidence="3" type="ordered locus">c1273</name>
</gene>
<dbReference type="InterPro" id="IPR036709">
    <property type="entry name" value="Autotransporte_beta_dom_sf"/>
</dbReference>
<dbReference type="eggNOG" id="COG3468">
    <property type="taxonomic scope" value="Bacteria"/>
</dbReference>
<dbReference type="SUPFAM" id="SSF103515">
    <property type="entry name" value="Autotransporter"/>
    <property type="match status" value="1"/>
</dbReference>
<accession>A0A0H2V731</accession>
<dbReference type="FunFam" id="2.40.128.130:FF:000001">
    <property type="entry name" value="Antigen 43 AG43"/>
    <property type="match status" value="1"/>
</dbReference>
<dbReference type="InterPro" id="IPR024973">
    <property type="entry name" value="ESPR"/>
</dbReference>
<dbReference type="NCBIfam" id="NF033177">
    <property type="entry name" value="auto_Ag43"/>
    <property type="match status" value="1"/>
</dbReference>
<dbReference type="SMR" id="A0A0H2V731"/>
<dbReference type="Gene3D" id="2.160.20.20">
    <property type="match status" value="1"/>
</dbReference>
<dbReference type="PROSITE" id="PS51208">
    <property type="entry name" value="AUTOTRANSPORTER"/>
    <property type="match status" value="1"/>
</dbReference>
<name>A0A0H2V731_ECOL6</name>
<reference evidence="3 4" key="1">
    <citation type="journal article" date="2002" name="Proc. Natl. Acad. Sci. U.S.A.">
        <title>Extensive mosaic structure revealed by the complete genome sequence of uropathogenic Escherichia coli.</title>
        <authorList>
            <person name="Welch R.A."/>
            <person name="Burland V."/>
            <person name="Plunkett G.III."/>
            <person name="Redford P."/>
            <person name="Roesch P."/>
            <person name="Rasko D."/>
            <person name="Buckles E.L."/>
            <person name="Liou S.R."/>
            <person name="Boutin A."/>
            <person name="Hackett J."/>
            <person name="Stroud D."/>
            <person name="Mayhew G.F."/>
            <person name="Rose D.J."/>
            <person name="Zhou S."/>
            <person name="Schwartz D.C."/>
            <person name="Perna N.T."/>
            <person name="Mobley H.L."/>
            <person name="Donnenberg M.S."/>
            <person name="Blattner F.R."/>
        </authorList>
    </citation>
    <scope>NUCLEOTIDE SEQUENCE [LARGE SCALE GENOMIC DNA]</scope>
    <source>
        <strain evidence="4">CFT073 / ATCC 700928 / UPEC</strain>
    </source>
</reference>
<evidence type="ECO:0007829" key="5">
    <source>
        <dbReference type="PDB" id="7KOB"/>
    </source>
</evidence>
<dbReference type="CDD" id="cd01344">
    <property type="entry name" value="PL2_Passenger_AT"/>
    <property type="match status" value="1"/>
</dbReference>
<dbReference type="Pfam" id="PF16168">
    <property type="entry name" value="AIDA"/>
    <property type="match status" value="3"/>
</dbReference>
<dbReference type="NCBIfam" id="TIGR04415">
    <property type="entry name" value="O_hepto_targRPT"/>
    <property type="match status" value="5"/>
</dbReference>
<keyword evidence="4" id="KW-1185">Reference proteome</keyword>
<dbReference type="HOGENOM" id="CLU_009845_1_0_6"/>
<evidence type="ECO:0000313" key="4">
    <source>
        <dbReference type="Proteomes" id="UP000001410"/>
    </source>
</evidence>
<evidence type="ECO:0000259" key="2">
    <source>
        <dbReference type="PROSITE" id="PS51208"/>
    </source>
</evidence>
<dbReference type="InterPro" id="IPR011050">
    <property type="entry name" value="Pectin_lyase_fold/virulence"/>
</dbReference>
<dbReference type="SMART" id="SM00869">
    <property type="entry name" value="Autotransporter"/>
    <property type="match status" value="1"/>
</dbReference>
<keyword evidence="5" id="KW-0002">3D-structure</keyword>
<dbReference type="Pfam" id="PF18883">
    <property type="entry name" value="AC_1"/>
    <property type="match status" value="1"/>
</dbReference>
<proteinExistence type="evidence at protein level"/>
<dbReference type="Pfam" id="PF13018">
    <property type="entry name" value="ESPR"/>
    <property type="match status" value="1"/>
</dbReference>
<reference evidence="5" key="2">
    <citation type="journal article" date="2022" name="NPJ Biofilms Microbiomes">
        <title>Variation of Antigen 43 self-association modulates bacterial compacting within aggregates and biofilms.</title>
        <authorList>
            <person name="Vo J.L."/>
            <person name="Ortiz G.C.M."/>
            <person name="Totsika M."/>
            <person name="Lo A.W."/>
            <person name="Hancock S.J."/>
            <person name="Whitten A.E."/>
            <person name="Hor L."/>
            <person name="Peters K.M."/>
            <person name="Ageorges V."/>
            <person name="Caccia N."/>
            <person name="Desvaux M."/>
            <person name="Schembri M.A."/>
            <person name="Paxman J.J."/>
            <person name="Heras B."/>
        </authorList>
    </citation>
    <scope>X-RAY CRYSTALLOGRAPHY (2.08 ANGSTROMS) OF 104-468</scope>
</reference>
<dbReference type="PDB" id="7KOB">
    <property type="method" value="X-ray"/>
    <property type="resolution" value="2.08 A"/>
    <property type="chains" value="A=104-468"/>
</dbReference>
<feature type="region of interest" description="Disordered" evidence="1">
    <location>
        <begin position="1"/>
        <end position="22"/>
    </location>
</feature>
<evidence type="ECO:0000313" key="3">
    <source>
        <dbReference type="EMBL" id="AAN79747.1"/>
    </source>
</evidence>
<dbReference type="EMBL" id="AE014075">
    <property type="protein sequence ID" value="AAN79747.1"/>
    <property type="molecule type" value="Genomic_DNA"/>
</dbReference>
<dbReference type="SUPFAM" id="SSF51126">
    <property type="entry name" value="Pectin lyase-like"/>
    <property type="match status" value="1"/>
</dbReference>
<dbReference type="Proteomes" id="UP000001410">
    <property type="component" value="Chromosome"/>
</dbReference>
<dbReference type="InterPro" id="IPR005546">
    <property type="entry name" value="Autotransporte_beta"/>
</dbReference>
<dbReference type="STRING" id="199310.c1273"/>